<dbReference type="InterPro" id="IPR013324">
    <property type="entry name" value="RNA_pol_sigma_r3/r4-like"/>
</dbReference>
<sequence>MNKKELKRLRYTQEYINTKKIEIDLLKKDLLYIRGLDYSKEHTQGGNIRTQEDLICEIVSQEQELMKKYKELYKDKQRAREKIMLLDDKRYQIILYQYYLLNKSLDDIADTMHYTTRHVQRLHGYALEEIKKV</sequence>
<dbReference type="InterPro" id="IPR010861">
    <property type="entry name" value="DUF1492"/>
</dbReference>
<evidence type="ECO:0000313" key="2">
    <source>
        <dbReference type="EMBL" id="DAF54055.1"/>
    </source>
</evidence>
<protein>
    <submittedName>
        <fullName evidence="2">Uncharacterized protein</fullName>
    </submittedName>
</protein>
<dbReference type="Gene3D" id="1.20.140.160">
    <property type="match status" value="1"/>
</dbReference>
<organism evidence="2">
    <name type="scientific">Myoviridae sp. ctfyA6</name>
    <dbReference type="NCBI Taxonomy" id="2827698"/>
    <lineage>
        <taxon>Viruses</taxon>
        <taxon>Duplodnaviria</taxon>
        <taxon>Heunggongvirae</taxon>
        <taxon>Uroviricota</taxon>
        <taxon>Caudoviricetes</taxon>
    </lineage>
</organism>
<evidence type="ECO:0000256" key="1">
    <source>
        <dbReference type="SAM" id="Coils"/>
    </source>
</evidence>
<dbReference type="SUPFAM" id="SSF88659">
    <property type="entry name" value="Sigma3 and sigma4 domains of RNA polymerase sigma factors"/>
    <property type="match status" value="1"/>
</dbReference>
<dbReference type="Pfam" id="PF07374">
    <property type="entry name" value="DUF1492"/>
    <property type="match status" value="1"/>
</dbReference>
<dbReference type="EMBL" id="BK032670">
    <property type="protein sequence ID" value="DAF54055.1"/>
    <property type="molecule type" value="Genomic_DNA"/>
</dbReference>
<name>A0A8S5STN7_9CAUD</name>
<proteinExistence type="predicted"/>
<feature type="coiled-coil region" evidence="1">
    <location>
        <begin position="59"/>
        <end position="89"/>
    </location>
</feature>
<keyword evidence="1" id="KW-0175">Coiled coil</keyword>
<reference evidence="2" key="1">
    <citation type="journal article" date="2021" name="Proc. Natl. Acad. Sci. U.S.A.">
        <title>A Catalog of Tens of Thousands of Viruses from Human Metagenomes Reveals Hidden Associations with Chronic Diseases.</title>
        <authorList>
            <person name="Tisza M.J."/>
            <person name="Buck C.B."/>
        </authorList>
    </citation>
    <scope>NUCLEOTIDE SEQUENCE</scope>
    <source>
        <strain evidence="2">CtfyA6</strain>
    </source>
</reference>
<accession>A0A8S5STN7</accession>